<dbReference type="Pfam" id="PF11153">
    <property type="entry name" value="DUF2931"/>
    <property type="match status" value="1"/>
</dbReference>
<evidence type="ECO:0000313" key="2">
    <source>
        <dbReference type="Proteomes" id="UP000184287"/>
    </source>
</evidence>
<protein>
    <recommendedName>
        <fullName evidence="3">DUF2931 family protein</fullName>
    </recommendedName>
</protein>
<sequence>MKLNLTNKVYIGITILLIVATAYKNISFKGWERYNYSATILAPSTFPIHIIEAHFLIPGDDFEIIDREWVNDFSTEWDTDYVSGNHAKIQRLPEKIVLRYASYRDEKFYSDTLELPKAEIKSIFKHASGNKQFLELSSHAGKKKGLNFVIGIANSGNLVVWLRGVNLEKTLLKTRLRSKEPKPDDTFYEKQLSKKDYLRMTFGGLANSIKSKIDSGINAGANYIDTPSRYIEKNKELWEYQKKNGFID</sequence>
<gene>
    <name evidence="1" type="ORF">SAMN04488522_101301</name>
</gene>
<dbReference type="OrthoDB" id="5702951at2"/>
<evidence type="ECO:0000313" key="1">
    <source>
        <dbReference type="EMBL" id="SHE47367.1"/>
    </source>
</evidence>
<name>A0A1M4TSS4_9SPHI</name>
<dbReference type="AlphaFoldDB" id="A0A1M4TSS4"/>
<reference evidence="2" key="1">
    <citation type="submission" date="2016-11" db="EMBL/GenBank/DDBJ databases">
        <authorList>
            <person name="Varghese N."/>
            <person name="Submissions S."/>
        </authorList>
    </citation>
    <scope>NUCLEOTIDE SEQUENCE [LARGE SCALE GENOMIC DNA]</scope>
    <source>
        <strain evidence="2">DSM 16990</strain>
    </source>
</reference>
<proteinExistence type="predicted"/>
<evidence type="ECO:0008006" key="3">
    <source>
        <dbReference type="Google" id="ProtNLM"/>
    </source>
</evidence>
<accession>A0A1M4TSS4</accession>
<dbReference type="Proteomes" id="UP000184287">
    <property type="component" value="Unassembled WGS sequence"/>
</dbReference>
<keyword evidence="2" id="KW-1185">Reference proteome</keyword>
<dbReference type="RefSeq" id="WP_073226494.1">
    <property type="nucleotide sequence ID" value="NZ_FQUQ01000001.1"/>
</dbReference>
<dbReference type="EMBL" id="FQUQ01000001">
    <property type="protein sequence ID" value="SHE47367.1"/>
    <property type="molecule type" value="Genomic_DNA"/>
</dbReference>
<dbReference type="STRING" id="288992.SAMN04488522_101301"/>
<dbReference type="InterPro" id="IPR021326">
    <property type="entry name" value="DUF2931"/>
</dbReference>
<organism evidence="1 2">
    <name type="scientific">Pedobacter caeni</name>
    <dbReference type="NCBI Taxonomy" id="288992"/>
    <lineage>
        <taxon>Bacteria</taxon>
        <taxon>Pseudomonadati</taxon>
        <taxon>Bacteroidota</taxon>
        <taxon>Sphingobacteriia</taxon>
        <taxon>Sphingobacteriales</taxon>
        <taxon>Sphingobacteriaceae</taxon>
        <taxon>Pedobacter</taxon>
    </lineage>
</organism>